<organism evidence="1 2">
    <name type="scientific">Bodo saltans</name>
    <name type="common">Flagellated protozoan</name>
    <dbReference type="NCBI Taxonomy" id="75058"/>
    <lineage>
        <taxon>Eukaryota</taxon>
        <taxon>Discoba</taxon>
        <taxon>Euglenozoa</taxon>
        <taxon>Kinetoplastea</taxon>
        <taxon>Metakinetoplastina</taxon>
        <taxon>Eubodonida</taxon>
        <taxon>Bodonidae</taxon>
        <taxon>Bodo</taxon>
    </lineage>
</organism>
<dbReference type="EMBL" id="CYKH01001902">
    <property type="protein sequence ID" value="CUG91278.1"/>
    <property type="molecule type" value="Genomic_DNA"/>
</dbReference>
<evidence type="ECO:0000313" key="2">
    <source>
        <dbReference type="Proteomes" id="UP000051952"/>
    </source>
</evidence>
<dbReference type="AlphaFoldDB" id="A0A0S4JID8"/>
<name>A0A0S4JID8_BODSA</name>
<sequence>MDAIRRAASLFRSGAHKEATAALAEAQSIPSPEIVHIGTQLLQEVVPDDSCYVPFYAARVVRGAVIRDWSCHWKASSQDILAFTANFLTTRAADLVLPSNKPLLSEMATLWAVVWKLQCAEGDDSTPQFEALRAAVIGLLQLVDTADTGDMLSMRIIVRVVLLNLVEEFGLYQAQSHTRVLALSAHERCRKGFKDIILLPLTQHCFQWGLMMDVENEKSATALIQLWYSLLCWNFSNSAIGVSSSTADRIPDILSCEGDGWQYLYGRCGVVHPGSGATVHVLEILGNWVSGFLHQTSGSAQEALQLTLQCVLQLTGLTAAEWPIELRFAHYDLQRSCACVSHVCGSKADRVRTITAIAQ</sequence>
<evidence type="ECO:0000313" key="1">
    <source>
        <dbReference type="EMBL" id="CUG91278.1"/>
    </source>
</evidence>
<dbReference type="InterPro" id="IPR011989">
    <property type="entry name" value="ARM-like"/>
</dbReference>
<dbReference type="VEuPathDB" id="TriTrypDB:BSAL_31090"/>
<gene>
    <name evidence="1" type="ORF">BSAL_31090</name>
</gene>
<accession>A0A0S4JID8</accession>
<dbReference type="OMA" id="SEMATLW"/>
<protein>
    <submittedName>
        <fullName evidence="1">Uncharacterized protein</fullName>
    </submittedName>
</protein>
<dbReference type="Proteomes" id="UP000051952">
    <property type="component" value="Unassembled WGS sequence"/>
</dbReference>
<proteinExistence type="predicted"/>
<reference evidence="2" key="1">
    <citation type="submission" date="2015-09" db="EMBL/GenBank/DDBJ databases">
        <authorList>
            <consortium name="Pathogen Informatics"/>
        </authorList>
    </citation>
    <scope>NUCLEOTIDE SEQUENCE [LARGE SCALE GENOMIC DNA]</scope>
    <source>
        <strain evidence="2">Lake Konstanz</strain>
    </source>
</reference>
<keyword evidence="2" id="KW-1185">Reference proteome</keyword>
<dbReference type="Gene3D" id="1.25.10.10">
    <property type="entry name" value="Leucine-rich Repeat Variant"/>
    <property type="match status" value="1"/>
</dbReference>